<evidence type="ECO:0000259" key="15">
    <source>
        <dbReference type="PROSITE" id="PS50234"/>
    </source>
</evidence>
<evidence type="ECO:0000256" key="9">
    <source>
        <dbReference type="ARBA" id="ARBA00023136"/>
    </source>
</evidence>
<feature type="compositionally biased region" description="Low complexity" evidence="13">
    <location>
        <begin position="10"/>
        <end position="28"/>
    </location>
</feature>
<dbReference type="Pfam" id="PF02809">
    <property type="entry name" value="UIM"/>
    <property type="match status" value="3"/>
</dbReference>
<evidence type="ECO:0000259" key="16">
    <source>
        <dbReference type="PROSITE" id="PS51263"/>
    </source>
</evidence>
<feature type="region of interest" description="Disordered" evidence="13">
    <location>
        <begin position="827"/>
        <end position="858"/>
    </location>
</feature>
<dbReference type="Proteomes" id="UP001164929">
    <property type="component" value="Chromosome 9"/>
</dbReference>
<feature type="transmembrane region" description="Helical" evidence="14">
    <location>
        <begin position="134"/>
        <end position="156"/>
    </location>
</feature>
<dbReference type="Pfam" id="PF00241">
    <property type="entry name" value="Cofilin_ADF"/>
    <property type="match status" value="1"/>
</dbReference>
<dbReference type="SMART" id="SM00102">
    <property type="entry name" value="ADF"/>
    <property type="match status" value="1"/>
</dbReference>
<dbReference type="GO" id="GO:0043161">
    <property type="term" value="P:proteasome-mediated ubiquitin-dependent protein catabolic process"/>
    <property type="evidence" value="ECO:0007669"/>
    <property type="project" value="TreeGrafter"/>
</dbReference>
<feature type="transmembrane region" description="Helical" evidence="14">
    <location>
        <begin position="447"/>
        <end position="467"/>
    </location>
</feature>
<evidence type="ECO:0000256" key="10">
    <source>
        <dbReference type="ARBA" id="ARBA00023203"/>
    </source>
</evidence>
<dbReference type="GO" id="GO:0003779">
    <property type="term" value="F:actin binding"/>
    <property type="evidence" value="ECO:0007669"/>
    <property type="project" value="UniProtKB-KW"/>
</dbReference>
<feature type="domain" description="VWFA" evidence="15">
    <location>
        <begin position="592"/>
        <end position="775"/>
    </location>
</feature>
<evidence type="ECO:0000256" key="6">
    <source>
        <dbReference type="ARBA" id="ARBA00022737"/>
    </source>
</evidence>
<keyword evidence="5 14" id="KW-0812">Transmembrane</keyword>
<dbReference type="PANTHER" id="PTHR10223">
    <property type="entry name" value="26S PROTEASOME NON-ATPASE REGULATORY SUBUNIT 4"/>
    <property type="match status" value="1"/>
</dbReference>
<dbReference type="PANTHER" id="PTHR10223:SF14">
    <property type="entry name" value="PROTEASOME NON-ATPASE REGULATORY SUBUNIT, PUTATIVE-RELATED"/>
    <property type="match status" value="1"/>
</dbReference>
<feature type="transmembrane region" description="Helical" evidence="14">
    <location>
        <begin position="479"/>
        <end position="499"/>
    </location>
</feature>
<dbReference type="GO" id="GO:0016020">
    <property type="term" value="C:membrane"/>
    <property type="evidence" value="ECO:0007669"/>
    <property type="project" value="UniProtKB-SubCell"/>
</dbReference>
<dbReference type="Gene3D" id="3.40.20.10">
    <property type="entry name" value="Severin"/>
    <property type="match status" value="1"/>
</dbReference>
<keyword evidence="6" id="KW-0677">Repeat</keyword>
<evidence type="ECO:0000256" key="7">
    <source>
        <dbReference type="ARBA" id="ARBA00022942"/>
    </source>
</evidence>
<dbReference type="GO" id="GO:0005829">
    <property type="term" value="C:cytosol"/>
    <property type="evidence" value="ECO:0007669"/>
    <property type="project" value="TreeGrafter"/>
</dbReference>
<evidence type="ECO:0000256" key="8">
    <source>
        <dbReference type="ARBA" id="ARBA00022989"/>
    </source>
</evidence>
<evidence type="ECO:0000256" key="3">
    <source>
        <dbReference type="ARBA" id="ARBA00006844"/>
    </source>
</evidence>
<keyword evidence="7" id="KW-0647">Proteasome</keyword>
<dbReference type="CDD" id="cd22297">
    <property type="entry name" value="PSMD4_RAZUL"/>
    <property type="match status" value="1"/>
</dbReference>
<dbReference type="InterPro" id="IPR017904">
    <property type="entry name" value="ADF/Cofilin"/>
</dbReference>
<dbReference type="PROSITE" id="PS50234">
    <property type="entry name" value="VWFA"/>
    <property type="match status" value="1"/>
</dbReference>
<dbReference type="SMART" id="SM00726">
    <property type="entry name" value="UIM"/>
    <property type="match status" value="3"/>
</dbReference>
<gene>
    <name evidence="17" type="ORF">NC653_023631</name>
</gene>
<proteinExistence type="inferred from homology"/>
<dbReference type="GO" id="GO:0008540">
    <property type="term" value="C:proteasome regulatory particle, base subcomplex"/>
    <property type="evidence" value="ECO:0007669"/>
    <property type="project" value="TreeGrafter"/>
</dbReference>
<dbReference type="InterPro" id="IPR027040">
    <property type="entry name" value="PSMD4"/>
</dbReference>
<feature type="transmembrane region" description="Helical" evidence="14">
    <location>
        <begin position="353"/>
        <end position="374"/>
    </location>
</feature>
<evidence type="ECO:0000256" key="5">
    <source>
        <dbReference type="ARBA" id="ARBA00022692"/>
    </source>
</evidence>
<keyword evidence="10" id="KW-0009">Actin-binding</keyword>
<name>A0AAD6MIB8_9ROSI</name>
<evidence type="ECO:0000313" key="17">
    <source>
        <dbReference type="EMBL" id="KAJ6985739.1"/>
    </source>
</evidence>
<dbReference type="Gene3D" id="3.40.50.410">
    <property type="entry name" value="von Willebrand factor, type A domain"/>
    <property type="match status" value="1"/>
</dbReference>
<dbReference type="SUPFAM" id="SSF53300">
    <property type="entry name" value="vWA-like"/>
    <property type="match status" value="1"/>
</dbReference>
<dbReference type="PROSITE" id="PS51263">
    <property type="entry name" value="ADF_H"/>
    <property type="match status" value="1"/>
</dbReference>
<dbReference type="CDD" id="cd11286">
    <property type="entry name" value="ADF_cofilin_like"/>
    <property type="match status" value="1"/>
</dbReference>
<dbReference type="InterPro" id="IPR007603">
    <property type="entry name" value="Choline_transptr-like"/>
</dbReference>
<accession>A0AAD6MIB8</accession>
<evidence type="ECO:0000313" key="18">
    <source>
        <dbReference type="Proteomes" id="UP001164929"/>
    </source>
</evidence>
<evidence type="ECO:0000256" key="2">
    <source>
        <dbReference type="ARBA" id="ARBA00005574"/>
    </source>
</evidence>
<feature type="transmembrane region" description="Helical" evidence="14">
    <location>
        <begin position="202"/>
        <end position="223"/>
    </location>
</feature>
<comment type="similarity">
    <text evidence="4">Belongs to the CTL (choline transporter-like) family.</text>
</comment>
<organism evidence="17 18">
    <name type="scientific">Populus alba x Populus x berolinensis</name>
    <dbReference type="NCBI Taxonomy" id="444605"/>
    <lineage>
        <taxon>Eukaryota</taxon>
        <taxon>Viridiplantae</taxon>
        <taxon>Streptophyta</taxon>
        <taxon>Embryophyta</taxon>
        <taxon>Tracheophyta</taxon>
        <taxon>Spermatophyta</taxon>
        <taxon>Magnoliopsida</taxon>
        <taxon>eudicotyledons</taxon>
        <taxon>Gunneridae</taxon>
        <taxon>Pentapetalae</taxon>
        <taxon>rosids</taxon>
        <taxon>fabids</taxon>
        <taxon>Malpighiales</taxon>
        <taxon>Salicaceae</taxon>
        <taxon>Saliceae</taxon>
        <taxon>Populus</taxon>
    </lineage>
</organism>
<comment type="similarity">
    <text evidence="2">Belongs to the proteasome subunit S5A family.</text>
</comment>
<dbReference type="PROSITE" id="PS50330">
    <property type="entry name" value="UIM"/>
    <property type="match status" value="2"/>
</dbReference>
<reference evidence="17" key="1">
    <citation type="journal article" date="2023" name="Mol. Ecol. Resour.">
        <title>Chromosome-level genome assembly of a triploid poplar Populus alba 'Berolinensis'.</title>
        <authorList>
            <person name="Chen S."/>
            <person name="Yu Y."/>
            <person name="Wang X."/>
            <person name="Wang S."/>
            <person name="Zhang T."/>
            <person name="Zhou Y."/>
            <person name="He R."/>
            <person name="Meng N."/>
            <person name="Wang Y."/>
            <person name="Liu W."/>
            <person name="Liu Z."/>
            <person name="Liu J."/>
            <person name="Guo Q."/>
            <person name="Huang H."/>
            <person name="Sederoff R.R."/>
            <person name="Wang G."/>
            <person name="Qu G."/>
            <person name="Chen S."/>
        </authorList>
    </citation>
    <scope>NUCLEOTIDE SEQUENCE</scope>
    <source>
        <strain evidence="17">SC-2020</strain>
    </source>
</reference>
<evidence type="ECO:0000256" key="11">
    <source>
        <dbReference type="ARBA" id="ARBA00044341"/>
    </source>
</evidence>
<comment type="caution">
    <text evidence="17">The sequence shown here is derived from an EMBL/GenBank/DDBJ whole genome shotgun (WGS) entry which is preliminary data.</text>
</comment>
<feature type="transmembrane region" description="Helical" evidence="14">
    <location>
        <begin position="163"/>
        <end position="182"/>
    </location>
</feature>
<evidence type="ECO:0000256" key="12">
    <source>
        <dbReference type="ARBA" id="ARBA00071116"/>
    </source>
</evidence>
<evidence type="ECO:0000256" key="1">
    <source>
        <dbReference type="ARBA" id="ARBA00004141"/>
    </source>
</evidence>
<dbReference type="CDD" id="cd01452">
    <property type="entry name" value="VWA_26S_proteasome_subunit"/>
    <property type="match status" value="1"/>
</dbReference>
<dbReference type="InterPro" id="IPR002108">
    <property type="entry name" value="ADF-H"/>
</dbReference>
<dbReference type="SMART" id="SM00327">
    <property type="entry name" value="VWA"/>
    <property type="match status" value="1"/>
</dbReference>
<evidence type="ECO:0000256" key="14">
    <source>
        <dbReference type="SAM" id="Phobius"/>
    </source>
</evidence>
<dbReference type="Pfam" id="PF13519">
    <property type="entry name" value="VWA_2"/>
    <property type="match status" value="1"/>
</dbReference>
<dbReference type="InterPro" id="IPR036465">
    <property type="entry name" value="vWFA_dom_sf"/>
</dbReference>
<comment type="similarity">
    <text evidence="3">Belongs to the actin-binding proteins ADF family.</text>
</comment>
<dbReference type="InterPro" id="IPR049590">
    <property type="entry name" value="PSMD4_RAZUL-like"/>
</dbReference>
<dbReference type="FunFam" id="3.40.50.410:FF:000005">
    <property type="entry name" value="26S proteasome non-ATPase regulatory subunit 4"/>
    <property type="match status" value="1"/>
</dbReference>
<keyword evidence="18" id="KW-1185">Reference proteome</keyword>
<dbReference type="Pfam" id="PF04515">
    <property type="entry name" value="Choline_transpo"/>
    <property type="match status" value="1"/>
</dbReference>
<dbReference type="InterPro" id="IPR002035">
    <property type="entry name" value="VWF_A"/>
</dbReference>
<protein>
    <recommendedName>
        <fullName evidence="12">26S proteasome non-ATPase regulatory subunit 4 homolog</fullName>
    </recommendedName>
    <alternativeName>
        <fullName evidence="11">26S proteasome regulatory subunit RPN10</fullName>
    </alternativeName>
</protein>
<feature type="transmembrane region" description="Helical" evidence="14">
    <location>
        <begin position="61"/>
        <end position="83"/>
    </location>
</feature>
<dbReference type="GO" id="GO:0022857">
    <property type="term" value="F:transmembrane transporter activity"/>
    <property type="evidence" value="ECO:0007669"/>
    <property type="project" value="InterPro"/>
</dbReference>
<dbReference type="InterPro" id="IPR029006">
    <property type="entry name" value="ADF-H/Gelsolin-like_dom_sf"/>
</dbReference>
<keyword evidence="9 14" id="KW-0472">Membrane</keyword>
<dbReference type="InterPro" id="IPR003903">
    <property type="entry name" value="UIM_dom"/>
</dbReference>
<comment type="subcellular location">
    <subcellularLocation>
        <location evidence="1">Membrane</location>
        <topology evidence="1">Multi-pass membrane protein</topology>
    </subcellularLocation>
</comment>
<dbReference type="GO" id="GO:0031593">
    <property type="term" value="F:polyubiquitin modification-dependent protein binding"/>
    <property type="evidence" value="ECO:0007669"/>
    <property type="project" value="TreeGrafter"/>
</dbReference>
<feature type="domain" description="ADF-H" evidence="16">
    <location>
        <begin position="1023"/>
        <end position="1155"/>
    </location>
</feature>
<dbReference type="GO" id="GO:0015629">
    <property type="term" value="C:actin cytoskeleton"/>
    <property type="evidence" value="ECO:0007669"/>
    <property type="project" value="InterPro"/>
</dbReference>
<dbReference type="AlphaFoldDB" id="A0AAD6MIB8"/>
<dbReference type="GO" id="GO:0005634">
    <property type="term" value="C:nucleus"/>
    <property type="evidence" value="ECO:0007669"/>
    <property type="project" value="TreeGrafter"/>
</dbReference>
<dbReference type="EMBL" id="JAQIZT010000009">
    <property type="protein sequence ID" value="KAJ6985739.1"/>
    <property type="molecule type" value="Genomic_DNA"/>
</dbReference>
<keyword evidence="8 14" id="KW-1133">Transmembrane helix</keyword>
<evidence type="ECO:0000256" key="13">
    <source>
        <dbReference type="SAM" id="MobiDB-lite"/>
    </source>
</evidence>
<dbReference type="FunFam" id="1.10.287.3990:FF:000004">
    <property type="entry name" value="26S proteasome regulatory subunit N10"/>
    <property type="match status" value="1"/>
</dbReference>
<dbReference type="Gene3D" id="1.10.287.3990">
    <property type="match status" value="1"/>
</dbReference>
<feature type="transmembrane region" description="Helical" evidence="14">
    <location>
        <begin position="299"/>
        <end position="332"/>
    </location>
</feature>
<dbReference type="GO" id="GO:0030042">
    <property type="term" value="P:actin filament depolymerization"/>
    <property type="evidence" value="ECO:0007669"/>
    <property type="project" value="InterPro"/>
</dbReference>
<feature type="compositionally biased region" description="Basic and acidic residues" evidence="13">
    <location>
        <begin position="827"/>
        <end position="849"/>
    </location>
</feature>
<feature type="transmembrane region" description="Helical" evidence="14">
    <location>
        <begin position="244"/>
        <end position="270"/>
    </location>
</feature>
<sequence>MGSSEEANKPASLYDSSSQSQPLLLKPPSIEEPNQPDEPESDPTQYLQISYNYGPRPFKDLPFVIFFVFVVLCTFGFGIFSVFHKNSNYSNLSSYKYDLNSNSCVRNSTFNGFYESRFDFYALSSSGSVFLKSLIWTLVVTLILSVPICFLLLLSLKHYTKQIVYVSLPFFVVIPIFFNVYWFVACTVSSSCSDAFPLVYRILVLVFVFLIIGIIVWIFVANWHRIELTVKIIGVASDALSKNLGLFVVIPLLTLGLVVYYAPIVVFLVFARLNGKIVPKESNGEYKCVWKQDSWVPAYYTLAILTMLWSLTIMVEAQVYVISGTVAQWYFTKEDAKPRRSIRSSLRHAFGPSSGTVCLSGLLICVVRFVRAIVDSARQEDVPGMVNLVLRCCVKALLSAVDFLNKFTINFVAITGEAYCTSARMTYELLKRNLLSAVFVETVSTRLLAGITFVLSAIYAIVVCAILKGASSMGVYSYVVAVLAWALLIIVLGFFVHVLDNLIETVYVCYAIDRDRGEVYRTEVHEVYSQLPISRNHRPPIAPIAPVLMISALSDAFRLCMALVVLKAIGSHGFQPWTCTMHLSDASIYSYATMICIDNSEWMRNGDYSPSRFQAQADAVNLLCGAKTQSNPENTVGILTMAGKQVRVLTTLTSDLGKILSCMHGLEVGGEMNLSAGIQVAQLALKHRQNKNQQQRIIVFAGSPIKYDKKMLETIGKKLKKNNVSLDIVDFGEEEDGKPEKLEALFAAVNSNDSSHIVHIPPGGTAISDALMNTPVFTGDGEGGSGFAAAAAAAAAGGGDFDFGVDPNLDPELALALRVSMEEERARQEAAAKRAADEAARQEKGEEPSSKSQDTTMVDKAAEATNSAADPMDEVNALLQQAIALSMENPVSDPSVRDSEMGEATNDDQDLAMALQMSIQETAKDSSSQSDMSKALEDQSFVSSVLASLPGVDPNDPSVKELLASFQGQSESGQKKDEDKPPSDDKVFSVVLFLHPLRSFAFTQRLEFEEHEDREKGMWATTGMWVTDECKNSFHQMKWKRVHRYIVFKIDEKSRLVTVDKVGGPGESYDDLAASLPDDDCRYAVFDFDFVTVDNCRKSKIFFIAWAPTASRIRAKMLYATSKDGLRRVLEGIHYELQATDPTEMGFDLIRDRAK</sequence>
<feature type="region of interest" description="Disordered" evidence="13">
    <location>
        <begin position="1"/>
        <end position="44"/>
    </location>
</feature>
<evidence type="ECO:0000256" key="4">
    <source>
        <dbReference type="ARBA" id="ARBA00007168"/>
    </source>
</evidence>
<dbReference type="SUPFAM" id="SSF55753">
    <property type="entry name" value="Actin depolymerizing proteins"/>
    <property type="match status" value="1"/>
</dbReference>